<dbReference type="InterPro" id="IPR036388">
    <property type="entry name" value="WH-like_DNA-bd_sf"/>
</dbReference>
<evidence type="ECO:0000313" key="8">
    <source>
        <dbReference type="EMBL" id="HIR54352.1"/>
    </source>
</evidence>
<evidence type="ECO:0000256" key="2">
    <source>
        <dbReference type="ARBA" id="ARBA00023125"/>
    </source>
</evidence>
<evidence type="ECO:0000256" key="1">
    <source>
        <dbReference type="ARBA" id="ARBA00023015"/>
    </source>
</evidence>
<dbReference type="InterPro" id="IPR014757">
    <property type="entry name" value="Tscrpt_reg_IclR_C"/>
</dbReference>
<evidence type="ECO:0000313" key="9">
    <source>
        <dbReference type="Proteomes" id="UP000824238"/>
    </source>
</evidence>
<dbReference type="SUPFAM" id="SSF55781">
    <property type="entry name" value="GAF domain-like"/>
    <property type="match status" value="1"/>
</dbReference>
<sequence length="252" mass="28345">MDDDKIKVKSLKKALEILNCFEEKQPLGVTELSERMGLYKSNVHNILSTFEAMGYVEKDKDTGKYYLGMGVIRLARSVEDRFSFHAVARPLMQQLADRTNETVYITVPMGRCVYYLDAAYPGTSSTLFVGSIRYATGYMHATSSGKAMLASMPEEALKEYLRHPLEKSTDMTITEPEQLAAEIEEVRRRGYATDNMEMDVGINCVGVAIRDRKGDVVGALSVSGPSPRFYEERLHQIADMLKATVREIECKI</sequence>
<evidence type="ECO:0000256" key="4">
    <source>
        <dbReference type="ARBA" id="ARBA00058938"/>
    </source>
</evidence>
<dbReference type="CDD" id="cd00090">
    <property type="entry name" value="HTH_ARSR"/>
    <property type="match status" value="1"/>
</dbReference>
<organism evidence="8 9">
    <name type="scientific">Candidatus Scatomorpha intestinigallinarum</name>
    <dbReference type="NCBI Taxonomy" id="2840923"/>
    <lineage>
        <taxon>Bacteria</taxon>
        <taxon>Bacillati</taxon>
        <taxon>Bacillota</taxon>
        <taxon>Clostridia</taxon>
        <taxon>Eubacteriales</taxon>
        <taxon>Candidatus Scatomorpha</taxon>
    </lineage>
</organism>
<feature type="domain" description="IclR-ED" evidence="7">
    <location>
        <begin position="70"/>
        <end position="252"/>
    </location>
</feature>
<dbReference type="PROSITE" id="PS51077">
    <property type="entry name" value="HTH_ICLR"/>
    <property type="match status" value="1"/>
</dbReference>
<dbReference type="Gene3D" id="1.10.10.10">
    <property type="entry name" value="Winged helix-like DNA-binding domain superfamily/Winged helix DNA-binding domain"/>
    <property type="match status" value="1"/>
</dbReference>
<dbReference type="GO" id="GO:0003677">
    <property type="term" value="F:DNA binding"/>
    <property type="evidence" value="ECO:0007669"/>
    <property type="project" value="UniProtKB-KW"/>
</dbReference>
<dbReference type="InterPro" id="IPR036390">
    <property type="entry name" value="WH_DNA-bd_sf"/>
</dbReference>
<dbReference type="PROSITE" id="PS51078">
    <property type="entry name" value="ICLR_ED"/>
    <property type="match status" value="1"/>
</dbReference>
<dbReference type="InterPro" id="IPR011991">
    <property type="entry name" value="ArsR-like_HTH"/>
</dbReference>
<proteinExistence type="predicted"/>
<dbReference type="Pfam" id="PF01614">
    <property type="entry name" value="IclR_C"/>
    <property type="match status" value="1"/>
</dbReference>
<reference evidence="8" key="1">
    <citation type="submission" date="2020-10" db="EMBL/GenBank/DDBJ databases">
        <authorList>
            <person name="Gilroy R."/>
        </authorList>
    </citation>
    <scope>NUCLEOTIDE SEQUENCE</scope>
    <source>
        <strain evidence="8">ChiGjej3B3-7149</strain>
    </source>
</reference>
<keyword evidence="1" id="KW-0805">Transcription regulation</keyword>
<gene>
    <name evidence="8" type="ORF">IAD36_01965</name>
</gene>
<reference evidence="8" key="2">
    <citation type="journal article" date="2021" name="PeerJ">
        <title>Extensive microbial diversity within the chicken gut microbiome revealed by metagenomics and culture.</title>
        <authorList>
            <person name="Gilroy R."/>
            <person name="Ravi A."/>
            <person name="Getino M."/>
            <person name="Pursley I."/>
            <person name="Horton D.L."/>
            <person name="Alikhan N.F."/>
            <person name="Baker D."/>
            <person name="Gharbi K."/>
            <person name="Hall N."/>
            <person name="Watson M."/>
            <person name="Adriaenssens E.M."/>
            <person name="Foster-Nyarko E."/>
            <person name="Jarju S."/>
            <person name="Secka A."/>
            <person name="Antonio M."/>
            <person name="Oren A."/>
            <person name="Chaudhuri R.R."/>
            <person name="La Ragione R."/>
            <person name="Hildebrand F."/>
            <person name="Pallen M.J."/>
        </authorList>
    </citation>
    <scope>NUCLEOTIDE SEQUENCE</scope>
    <source>
        <strain evidence="8">ChiGjej3B3-7149</strain>
    </source>
</reference>
<dbReference type="Pfam" id="PF09339">
    <property type="entry name" value="HTH_IclR"/>
    <property type="match status" value="1"/>
</dbReference>
<dbReference type="GO" id="GO:0045892">
    <property type="term" value="P:negative regulation of DNA-templated transcription"/>
    <property type="evidence" value="ECO:0007669"/>
    <property type="project" value="TreeGrafter"/>
</dbReference>
<dbReference type="FunFam" id="1.10.10.10:FF:000056">
    <property type="entry name" value="IclR family transcriptional regulator"/>
    <property type="match status" value="1"/>
</dbReference>
<dbReference type="SMART" id="SM00346">
    <property type="entry name" value="HTH_ICLR"/>
    <property type="match status" value="1"/>
</dbReference>
<evidence type="ECO:0000259" key="6">
    <source>
        <dbReference type="PROSITE" id="PS51077"/>
    </source>
</evidence>
<comment type="caution">
    <text evidence="8">The sequence shown here is derived from an EMBL/GenBank/DDBJ whole genome shotgun (WGS) entry which is preliminary data.</text>
</comment>
<protein>
    <recommendedName>
        <fullName evidence="5">Glycerol operon regulatory protein</fullName>
    </recommendedName>
</protein>
<dbReference type="EMBL" id="DVHH01000055">
    <property type="protein sequence ID" value="HIR54352.1"/>
    <property type="molecule type" value="Genomic_DNA"/>
</dbReference>
<dbReference type="PANTHER" id="PTHR30136">
    <property type="entry name" value="HELIX-TURN-HELIX TRANSCRIPTIONAL REGULATOR, ICLR FAMILY"/>
    <property type="match status" value="1"/>
</dbReference>
<dbReference type="InterPro" id="IPR005471">
    <property type="entry name" value="Tscrpt_reg_IclR_N"/>
</dbReference>
<evidence type="ECO:0000256" key="5">
    <source>
        <dbReference type="ARBA" id="ARBA00070406"/>
    </source>
</evidence>
<dbReference type="Gene3D" id="3.30.450.40">
    <property type="match status" value="1"/>
</dbReference>
<dbReference type="AlphaFoldDB" id="A0A9D1IYI5"/>
<dbReference type="InterPro" id="IPR050707">
    <property type="entry name" value="HTH_MetabolicPath_Reg"/>
</dbReference>
<dbReference type="PANTHER" id="PTHR30136:SF35">
    <property type="entry name" value="HTH-TYPE TRANSCRIPTIONAL REGULATOR RV1719"/>
    <property type="match status" value="1"/>
</dbReference>
<comment type="function">
    <text evidence="4">May be an activator protein for the gylABX operon.</text>
</comment>
<keyword evidence="3" id="KW-0804">Transcription</keyword>
<dbReference type="SUPFAM" id="SSF46785">
    <property type="entry name" value="Winged helix' DNA-binding domain"/>
    <property type="match status" value="1"/>
</dbReference>
<dbReference type="GO" id="GO:0003700">
    <property type="term" value="F:DNA-binding transcription factor activity"/>
    <property type="evidence" value="ECO:0007669"/>
    <property type="project" value="TreeGrafter"/>
</dbReference>
<evidence type="ECO:0000259" key="7">
    <source>
        <dbReference type="PROSITE" id="PS51078"/>
    </source>
</evidence>
<name>A0A9D1IYI5_9FIRM</name>
<accession>A0A9D1IYI5</accession>
<dbReference type="Proteomes" id="UP000824238">
    <property type="component" value="Unassembled WGS sequence"/>
</dbReference>
<keyword evidence="2" id="KW-0238">DNA-binding</keyword>
<dbReference type="InterPro" id="IPR029016">
    <property type="entry name" value="GAF-like_dom_sf"/>
</dbReference>
<evidence type="ECO:0000256" key="3">
    <source>
        <dbReference type="ARBA" id="ARBA00023163"/>
    </source>
</evidence>
<feature type="domain" description="HTH iclR-type" evidence="6">
    <location>
        <begin position="8"/>
        <end position="69"/>
    </location>
</feature>